<evidence type="ECO:0000313" key="2">
    <source>
        <dbReference type="EMBL" id="OAN45551.1"/>
    </source>
</evidence>
<dbReference type="Gene3D" id="3.40.50.720">
    <property type="entry name" value="NAD(P)-binding Rossmann-like Domain"/>
    <property type="match status" value="1"/>
</dbReference>
<reference evidence="2 3" key="1">
    <citation type="submission" date="2016-04" db="EMBL/GenBank/DDBJ databases">
        <title>Chloroflexus islandicus sp. nov., a thermophilic filamentous anoxygenic phototrophic bacterium from geyser Strokkur (Iceland).</title>
        <authorList>
            <person name="Gaisin V.A."/>
            <person name="Kalashnikov A.M."/>
            <person name="Sukhacheva M.V."/>
            <person name="Grouzdev D.S."/>
            <person name="Ivanov T.M."/>
            <person name="Kuznetsov B."/>
            <person name="Gorlenko V.M."/>
        </authorList>
    </citation>
    <scope>NUCLEOTIDE SEQUENCE [LARGE SCALE GENOMIC DNA]</scope>
    <source>
        <strain evidence="3">isl-2</strain>
    </source>
</reference>
<comment type="caution">
    <text evidence="2">The sequence shown here is derived from an EMBL/GenBank/DDBJ whole genome shotgun (WGS) entry which is preliminary data.</text>
</comment>
<dbReference type="Pfam" id="PF16363">
    <property type="entry name" value="GDP_Man_Dehyd"/>
    <property type="match status" value="1"/>
</dbReference>
<accession>A0A178M9U1</accession>
<dbReference type="PANTHER" id="PTHR43000">
    <property type="entry name" value="DTDP-D-GLUCOSE 4,6-DEHYDRATASE-RELATED"/>
    <property type="match status" value="1"/>
</dbReference>
<dbReference type="CDD" id="cd05260">
    <property type="entry name" value="GDP_MD_SDR_e"/>
    <property type="match status" value="1"/>
</dbReference>
<dbReference type="Proteomes" id="UP000078287">
    <property type="component" value="Unassembled WGS sequence"/>
</dbReference>
<dbReference type="AlphaFoldDB" id="A0A178M9U1"/>
<dbReference type="RefSeq" id="WP_066787461.1">
    <property type="nucleotide sequence ID" value="NZ_LWQS01000053.1"/>
</dbReference>
<feature type="domain" description="NAD(P)-binding" evidence="1">
    <location>
        <begin position="4"/>
        <end position="306"/>
    </location>
</feature>
<sequence length="324" mass="35540">MRVLITGINGFVGGHLAEYLLASGRWEVWGLSRSPALALPELAGKVQLVQADLADAEATMRALVQVRPHVIFHLAGQPFVPESFRDPAGTLAANTLGALHIFLTLIEYRMATRVLVIGTNEEYGKIDPADLPVDEDTPLRPTSPYGVSKAAQSLLALQYHYSHGLDLVRVRPFTHIGPRQNERFVTAAFARQIARIELGLQPPVVQVGNLAAQRDISDVRDVVAAYALLAEHGESGAVYNVGSGKAVMVRELLDMLLAECTVPVEVRLNPELMRPIDIPLVVCDASRLRARTGWQPRYTLPETLHDILTYWRQRVRAEALAAAG</sequence>
<dbReference type="SUPFAM" id="SSF51735">
    <property type="entry name" value="NAD(P)-binding Rossmann-fold domains"/>
    <property type="match status" value="1"/>
</dbReference>
<proteinExistence type="predicted"/>
<protein>
    <submittedName>
        <fullName evidence="2">GDP-mannose 4,6-dehydratase</fullName>
    </submittedName>
</protein>
<dbReference type="STRING" id="1707952.A6A03_14405"/>
<evidence type="ECO:0000259" key="1">
    <source>
        <dbReference type="Pfam" id="PF16363"/>
    </source>
</evidence>
<dbReference type="Gene3D" id="3.90.25.10">
    <property type="entry name" value="UDP-galactose 4-epimerase, domain 1"/>
    <property type="match status" value="1"/>
</dbReference>
<gene>
    <name evidence="2" type="ORF">A6A03_14405</name>
</gene>
<dbReference type="EMBL" id="LWQS01000053">
    <property type="protein sequence ID" value="OAN45551.1"/>
    <property type="molecule type" value="Genomic_DNA"/>
</dbReference>
<dbReference type="OrthoDB" id="9779041at2"/>
<evidence type="ECO:0000313" key="3">
    <source>
        <dbReference type="Proteomes" id="UP000078287"/>
    </source>
</evidence>
<keyword evidence="3" id="KW-1185">Reference proteome</keyword>
<dbReference type="InterPro" id="IPR016040">
    <property type="entry name" value="NAD(P)-bd_dom"/>
</dbReference>
<name>A0A178M9U1_9CHLR</name>
<dbReference type="InterPro" id="IPR036291">
    <property type="entry name" value="NAD(P)-bd_dom_sf"/>
</dbReference>
<organism evidence="2 3">
    <name type="scientific">Chloroflexus islandicus</name>
    <dbReference type="NCBI Taxonomy" id="1707952"/>
    <lineage>
        <taxon>Bacteria</taxon>
        <taxon>Bacillati</taxon>
        <taxon>Chloroflexota</taxon>
        <taxon>Chloroflexia</taxon>
        <taxon>Chloroflexales</taxon>
        <taxon>Chloroflexineae</taxon>
        <taxon>Chloroflexaceae</taxon>
        <taxon>Chloroflexus</taxon>
    </lineage>
</organism>